<dbReference type="PANTHER" id="PTHR31157">
    <property type="entry name" value="SCP DOMAIN-CONTAINING PROTEIN"/>
    <property type="match status" value="1"/>
</dbReference>
<keyword evidence="6" id="KW-1185">Reference proteome</keyword>
<dbReference type="Pfam" id="PF00188">
    <property type="entry name" value="CAP"/>
    <property type="match status" value="1"/>
</dbReference>
<dbReference type="Proteomes" id="UP000483018">
    <property type="component" value="Unassembled WGS sequence"/>
</dbReference>
<gene>
    <name evidence="5" type="ORF">GND95_13860</name>
</gene>
<feature type="region of interest" description="Disordered" evidence="1">
    <location>
        <begin position="102"/>
        <end position="144"/>
    </location>
</feature>
<reference evidence="5 6" key="1">
    <citation type="submission" date="2019-12" db="EMBL/GenBank/DDBJ databases">
        <title>Defluviitalea raffinosedens, isolated from a biogas fermenter, genome sequencing and characterization.</title>
        <authorList>
            <person name="Rettenmaier R."/>
            <person name="Schneider M."/>
            <person name="Neuhaus K."/>
            <person name="Liebl W."/>
            <person name="Zverlov V."/>
        </authorList>
    </citation>
    <scope>NUCLEOTIDE SEQUENCE [LARGE SCALE GENOMIC DNA]</scope>
    <source>
        <strain evidence="5 6">249c-K6</strain>
    </source>
</reference>
<dbReference type="Gene3D" id="3.40.33.10">
    <property type="entry name" value="CAP"/>
    <property type="match status" value="1"/>
</dbReference>
<accession>A0A7C8HD98</accession>
<keyword evidence="2" id="KW-0732">Signal</keyword>
<dbReference type="PROSITE" id="PS51257">
    <property type="entry name" value="PROKAR_LIPOPROTEIN"/>
    <property type="match status" value="1"/>
</dbReference>
<dbReference type="CDD" id="cd05379">
    <property type="entry name" value="CAP_bacterial"/>
    <property type="match status" value="1"/>
</dbReference>
<sequence length="272" mass="29769">MKKKTFLYILGMILLLGTSCTQQSAGGVQSSVSEKGEIKNIKVTVNQANIRQGCSTDSAVIQNASQNSILDVVSEVSDWYAVKLANDKIGFIQKSESKPIVIDDQNTNTGKTPEPSKTPPSTTSQNADANTPKIPDTTTNQDGLTEEEQQMLQLVNKARAENNLPALKADQELTNVARIKSQDMIDNNYFSHNSPTYGSPFDMMKDFGINYVEAGENIAGNQDVEKAHDALMNSPGHRKNILSPDFTHVGIGIKKGGQYGYMYTQMFISKPQ</sequence>
<dbReference type="GO" id="GO:0006508">
    <property type="term" value="P:proteolysis"/>
    <property type="evidence" value="ECO:0007669"/>
    <property type="project" value="UniProtKB-KW"/>
</dbReference>
<dbReference type="SUPFAM" id="SSF55797">
    <property type="entry name" value="PR-1-like"/>
    <property type="match status" value="1"/>
</dbReference>
<feature type="compositionally biased region" description="Low complexity" evidence="1">
    <location>
        <begin position="111"/>
        <end position="124"/>
    </location>
</feature>
<comment type="caution">
    <text evidence="5">The sequence shown here is derived from an EMBL/GenBank/DDBJ whole genome shotgun (WGS) entry which is preliminary data.</text>
</comment>
<feature type="chain" id="PRO_5039457069" evidence="2">
    <location>
        <begin position="25"/>
        <end position="272"/>
    </location>
</feature>
<organism evidence="5 6">
    <name type="scientific">Defluviitalea raffinosedens</name>
    <dbReference type="NCBI Taxonomy" id="1450156"/>
    <lineage>
        <taxon>Bacteria</taxon>
        <taxon>Bacillati</taxon>
        <taxon>Bacillota</taxon>
        <taxon>Clostridia</taxon>
        <taxon>Lachnospirales</taxon>
        <taxon>Defluviitaleaceae</taxon>
        <taxon>Defluviitalea</taxon>
    </lineage>
</organism>
<dbReference type="Pfam" id="PF08239">
    <property type="entry name" value="SH3_3"/>
    <property type="match status" value="1"/>
</dbReference>
<dbReference type="PANTHER" id="PTHR31157:SF1">
    <property type="entry name" value="SCP DOMAIN-CONTAINING PROTEIN"/>
    <property type="match status" value="1"/>
</dbReference>
<dbReference type="InterPro" id="IPR003646">
    <property type="entry name" value="SH3-like_bac-type"/>
</dbReference>
<dbReference type="NCBIfam" id="TIGR02909">
    <property type="entry name" value="spore_YkwD"/>
    <property type="match status" value="1"/>
</dbReference>
<evidence type="ECO:0000256" key="1">
    <source>
        <dbReference type="SAM" id="MobiDB-lite"/>
    </source>
</evidence>
<name>A0A7C8HD98_9FIRM</name>
<evidence type="ECO:0000256" key="2">
    <source>
        <dbReference type="SAM" id="SignalP"/>
    </source>
</evidence>
<evidence type="ECO:0000259" key="4">
    <source>
        <dbReference type="Pfam" id="PF08239"/>
    </source>
</evidence>
<dbReference type="OrthoDB" id="9783944at2"/>
<dbReference type="EMBL" id="WSLF01000020">
    <property type="protein sequence ID" value="KAE9628429.1"/>
    <property type="molecule type" value="Genomic_DNA"/>
</dbReference>
<dbReference type="GO" id="GO:0008233">
    <property type="term" value="F:peptidase activity"/>
    <property type="evidence" value="ECO:0007669"/>
    <property type="project" value="UniProtKB-KW"/>
</dbReference>
<keyword evidence="5" id="KW-0378">Hydrolase</keyword>
<proteinExistence type="predicted"/>
<dbReference type="InterPro" id="IPR014258">
    <property type="entry name" value="CAP_domain_YkwD-like"/>
</dbReference>
<feature type="domain" description="SCP" evidence="3">
    <location>
        <begin position="152"/>
        <end position="267"/>
    </location>
</feature>
<protein>
    <submittedName>
        <fullName evidence="5">Serine protease</fullName>
    </submittedName>
</protein>
<feature type="domain" description="SH3b" evidence="4">
    <location>
        <begin position="47"/>
        <end position="95"/>
    </location>
</feature>
<keyword evidence="5" id="KW-0645">Protease</keyword>
<feature type="signal peptide" evidence="2">
    <location>
        <begin position="1"/>
        <end position="24"/>
    </location>
</feature>
<evidence type="ECO:0000259" key="3">
    <source>
        <dbReference type="Pfam" id="PF00188"/>
    </source>
</evidence>
<evidence type="ECO:0000313" key="6">
    <source>
        <dbReference type="Proteomes" id="UP000483018"/>
    </source>
</evidence>
<dbReference type="InterPro" id="IPR014044">
    <property type="entry name" value="CAP_dom"/>
</dbReference>
<dbReference type="AlphaFoldDB" id="A0A7C8HD98"/>
<dbReference type="RefSeq" id="WP_158741747.1">
    <property type="nucleotide sequence ID" value="NZ_JAFBEP010000023.1"/>
</dbReference>
<evidence type="ECO:0000313" key="5">
    <source>
        <dbReference type="EMBL" id="KAE9628429.1"/>
    </source>
</evidence>
<dbReference type="InterPro" id="IPR035940">
    <property type="entry name" value="CAP_sf"/>
</dbReference>